<keyword evidence="2" id="KW-0378">Hydrolase</keyword>
<dbReference type="GO" id="GO:0004177">
    <property type="term" value="F:aminopeptidase activity"/>
    <property type="evidence" value="ECO:0007669"/>
    <property type="project" value="UniProtKB-KW"/>
</dbReference>
<dbReference type="EMBL" id="PJMW01000002">
    <property type="protein sequence ID" value="PKV82168.1"/>
    <property type="molecule type" value="Genomic_DNA"/>
</dbReference>
<dbReference type="InterPro" id="IPR000073">
    <property type="entry name" value="AB_hydrolase_1"/>
</dbReference>
<feature type="domain" description="AB hydrolase-1" evidence="1">
    <location>
        <begin position="44"/>
        <end position="275"/>
    </location>
</feature>
<dbReference type="SUPFAM" id="SSF53474">
    <property type="entry name" value="alpha/beta-Hydrolases"/>
    <property type="match status" value="1"/>
</dbReference>
<dbReference type="Pfam" id="PF12697">
    <property type="entry name" value="Abhydrolase_6"/>
    <property type="match status" value="1"/>
</dbReference>
<dbReference type="RefSeq" id="WP_101467768.1">
    <property type="nucleotide sequence ID" value="NZ_PJMW01000002.1"/>
</dbReference>
<accession>A0A2N3VKL4</accession>
<sequence length="298" mass="31643">MTTSADSDLVRLPHEVPISSAVVDIDGVPMSAKLAEAADPRAVIVAIHGGVTTSAYFDCPGHPRLSLLRTAPALGFTVIAIDRPGYGSSAPHAADIAPAARRVDLTYALIEQVLGSRPRGAGMFLLAHSAGCELAVRMAADERGAQLLGIELAGTGREHHPEAVRNLTASGPGRGDRLRELLWRPENLYPAEVFGGAAIASPGPAYEATMMPSWVAHDFPRLAATVRVPVRFTVGAHEKVWRTDSLALARITAMFTAAPRVLLNEQVDAGHNLSMGHSATAYHLAVMSFIEECVIARR</sequence>
<proteinExistence type="predicted"/>
<evidence type="ECO:0000313" key="3">
    <source>
        <dbReference type="Proteomes" id="UP000233766"/>
    </source>
</evidence>
<keyword evidence="2" id="KW-0031">Aminopeptidase</keyword>
<evidence type="ECO:0000259" key="1">
    <source>
        <dbReference type="Pfam" id="PF12697"/>
    </source>
</evidence>
<dbReference type="Gene3D" id="3.40.50.1820">
    <property type="entry name" value="alpha/beta hydrolase"/>
    <property type="match status" value="1"/>
</dbReference>
<comment type="caution">
    <text evidence="2">The sequence shown here is derived from an EMBL/GenBank/DDBJ whole genome shotgun (WGS) entry which is preliminary data.</text>
</comment>
<evidence type="ECO:0000313" key="2">
    <source>
        <dbReference type="EMBL" id="PKV82168.1"/>
    </source>
</evidence>
<organism evidence="2 3">
    <name type="scientific">Nocardia fluminea</name>
    <dbReference type="NCBI Taxonomy" id="134984"/>
    <lineage>
        <taxon>Bacteria</taxon>
        <taxon>Bacillati</taxon>
        <taxon>Actinomycetota</taxon>
        <taxon>Actinomycetes</taxon>
        <taxon>Mycobacteriales</taxon>
        <taxon>Nocardiaceae</taxon>
        <taxon>Nocardia</taxon>
    </lineage>
</organism>
<dbReference type="InterPro" id="IPR029058">
    <property type="entry name" value="AB_hydrolase_fold"/>
</dbReference>
<gene>
    <name evidence="2" type="ORF">ATK86_6654</name>
</gene>
<reference evidence="2 3" key="1">
    <citation type="submission" date="2017-12" db="EMBL/GenBank/DDBJ databases">
        <title>Sequencing the genomes of 1000 Actinobacteria strains.</title>
        <authorList>
            <person name="Klenk H.-P."/>
        </authorList>
    </citation>
    <scope>NUCLEOTIDE SEQUENCE [LARGE SCALE GENOMIC DNA]</scope>
    <source>
        <strain evidence="2 3">DSM 44489</strain>
    </source>
</reference>
<protein>
    <submittedName>
        <fullName evidence="2">Serine aminopeptidase S33 family</fullName>
    </submittedName>
</protein>
<keyword evidence="3" id="KW-1185">Reference proteome</keyword>
<dbReference type="Proteomes" id="UP000233766">
    <property type="component" value="Unassembled WGS sequence"/>
</dbReference>
<dbReference type="AlphaFoldDB" id="A0A2N3VKL4"/>
<keyword evidence="2" id="KW-0645">Protease</keyword>
<name>A0A2N3VKL4_9NOCA</name>
<dbReference type="OrthoDB" id="4276066at2"/>